<feature type="binding site" evidence="7">
    <location>
        <position position="142"/>
    </location>
    <ligand>
        <name>Zn(2+)</name>
        <dbReference type="ChEBI" id="CHEBI:29105"/>
        <label>2</label>
    </ligand>
</feature>
<feature type="binding site" evidence="7">
    <location>
        <position position="142"/>
    </location>
    <ligand>
        <name>Zn(2+)</name>
        <dbReference type="ChEBI" id="CHEBI:29105"/>
        <label>1</label>
    </ligand>
</feature>
<organism evidence="9 10">
    <name type="scientific">Desulfarculus baarsii (strain ATCC 33931 / DSM 2075 / LMG 7858 / VKM B-1802 / 2st14)</name>
    <dbReference type="NCBI Taxonomy" id="644282"/>
    <lineage>
        <taxon>Bacteria</taxon>
        <taxon>Pseudomonadati</taxon>
        <taxon>Thermodesulfobacteriota</taxon>
        <taxon>Desulfarculia</taxon>
        <taxon>Desulfarculales</taxon>
        <taxon>Desulfarculaceae</taxon>
        <taxon>Desulfarculus</taxon>
    </lineage>
</organism>
<gene>
    <name evidence="7" type="primary">nfo</name>
    <name evidence="9" type="ordered locus">Deba_2003</name>
</gene>
<feature type="binding site" evidence="7">
    <location>
        <position position="227"/>
    </location>
    <ligand>
        <name>Zn(2+)</name>
        <dbReference type="ChEBI" id="CHEBI:29105"/>
        <label>3</label>
    </ligand>
</feature>
<dbReference type="STRING" id="644282.Deba_2003"/>
<keyword evidence="10" id="KW-1185">Reference proteome</keyword>
<dbReference type="SUPFAM" id="SSF51658">
    <property type="entry name" value="Xylose isomerase-like"/>
    <property type="match status" value="1"/>
</dbReference>
<comment type="similarity">
    <text evidence="1 7">Belongs to the AP endonuclease 2 family.</text>
</comment>
<dbReference type="PROSITE" id="PS51432">
    <property type="entry name" value="AP_NUCLEASE_F2_4"/>
    <property type="match status" value="1"/>
</dbReference>
<evidence type="ECO:0000259" key="8">
    <source>
        <dbReference type="Pfam" id="PF01261"/>
    </source>
</evidence>
<dbReference type="PANTHER" id="PTHR21445">
    <property type="entry name" value="ENDONUCLEASE IV ENDODEOXYRIBONUCLEASE IV"/>
    <property type="match status" value="1"/>
</dbReference>
<keyword evidence="3 7" id="KW-0227">DNA damage</keyword>
<keyword evidence="6 7" id="KW-0234">DNA repair</keyword>
<evidence type="ECO:0000313" key="9">
    <source>
        <dbReference type="EMBL" id="ADK85368.1"/>
    </source>
</evidence>
<feature type="binding site" evidence="7">
    <location>
        <position position="178"/>
    </location>
    <ligand>
        <name>Zn(2+)</name>
        <dbReference type="ChEBI" id="CHEBI:29105"/>
        <label>3</label>
    </ligand>
</feature>
<dbReference type="HAMAP" id="MF_00152">
    <property type="entry name" value="Nfo"/>
    <property type="match status" value="1"/>
</dbReference>
<feature type="binding site" evidence="7">
    <location>
        <position position="212"/>
    </location>
    <ligand>
        <name>Zn(2+)</name>
        <dbReference type="ChEBI" id="CHEBI:29105"/>
        <label>2</label>
    </ligand>
</feature>
<keyword evidence="7 9" id="KW-0255">Endonuclease</keyword>
<dbReference type="EC" id="3.1.21.2" evidence="7"/>
<comment type="function">
    <text evidence="7">Endonuclease IV plays a role in DNA repair. It cleaves phosphodiester bonds at apurinic or apyrimidinic (AP) sites, generating a 3'-hydroxyl group and a 5'-terminal sugar phosphate.</text>
</comment>
<evidence type="ECO:0000256" key="2">
    <source>
        <dbReference type="ARBA" id="ARBA00022723"/>
    </source>
</evidence>
<feature type="binding site" evidence="7">
    <location>
        <position position="66"/>
    </location>
    <ligand>
        <name>Zn(2+)</name>
        <dbReference type="ChEBI" id="CHEBI:29105"/>
        <label>1</label>
    </ligand>
</feature>
<dbReference type="Proteomes" id="UP000009047">
    <property type="component" value="Chromosome"/>
</dbReference>
<dbReference type="GO" id="GO:0003906">
    <property type="term" value="F:DNA-(apurinic or apyrimidinic site) endonuclease activity"/>
    <property type="evidence" value="ECO:0007669"/>
    <property type="project" value="TreeGrafter"/>
</dbReference>
<evidence type="ECO:0000256" key="7">
    <source>
        <dbReference type="HAMAP-Rule" id="MF_00152"/>
    </source>
</evidence>
<sequence length="290" mass="30287">MRIGLHLSTARDAANAVEMARRLGLDCLQIFAGSPRTWRRVAWSAEETARFRAGAALAGLDPVVIHAPYLINLAAADEALWSKSIEALTDQLRMAQAIGAAGVVVHPGSRGARPLDWGLERVAQGAARALAAAGGQSKVILENTCGAGGALGGRLEQLAAMLDLLGDAPCAVCLDTAHAWGAGYDISSADGAAAFVDQVDDVVGLESVLLWHFNDMKLPCGCGRDIHAHLGRGRIGRAGLAGLAQDPRLAAAAAVMETPKDSRWADRRNVLYLRRLVLGQAPGGLLTPTA</sequence>
<dbReference type="GO" id="GO:0006284">
    <property type="term" value="P:base-excision repair"/>
    <property type="evidence" value="ECO:0007669"/>
    <property type="project" value="TreeGrafter"/>
</dbReference>
<dbReference type="InterPro" id="IPR001719">
    <property type="entry name" value="AP_endonuc_2"/>
</dbReference>
<dbReference type="HOGENOM" id="CLU_025885_0_1_7"/>
<dbReference type="OrthoDB" id="9805666at2"/>
<evidence type="ECO:0000313" key="10">
    <source>
        <dbReference type="Proteomes" id="UP000009047"/>
    </source>
</evidence>
<dbReference type="GO" id="GO:0008270">
    <property type="term" value="F:zinc ion binding"/>
    <property type="evidence" value="ECO:0007669"/>
    <property type="project" value="UniProtKB-UniRule"/>
</dbReference>
<dbReference type="InterPro" id="IPR013022">
    <property type="entry name" value="Xyl_isomerase-like_TIM-brl"/>
</dbReference>
<dbReference type="KEGG" id="dbr:Deba_2003"/>
<dbReference type="Pfam" id="PF01261">
    <property type="entry name" value="AP_endonuc_2"/>
    <property type="match status" value="1"/>
</dbReference>
<evidence type="ECO:0000256" key="4">
    <source>
        <dbReference type="ARBA" id="ARBA00022801"/>
    </source>
</evidence>
<feature type="binding site" evidence="7">
    <location>
        <position position="175"/>
    </location>
    <ligand>
        <name>Zn(2+)</name>
        <dbReference type="ChEBI" id="CHEBI:29105"/>
        <label>2</label>
    </ligand>
</feature>
<dbReference type="InterPro" id="IPR018246">
    <property type="entry name" value="AP_endonuc_F2_Zn_BS"/>
</dbReference>
<reference evidence="9 10" key="1">
    <citation type="journal article" date="2010" name="Stand. Genomic Sci.">
        <title>Complete genome sequence of Desulfarculus baarsii type strain (2st14).</title>
        <authorList>
            <person name="Sun H."/>
            <person name="Spring S."/>
            <person name="Lapidus A."/>
            <person name="Davenport K."/>
            <person name="Del Rio T.G."/>
            <person name="Tice H."/>
            <person name="Nolan M."/>
            <person name="Copeland A."/>
            <person name="Cheng J.F."/>
            <person name="Lucas S."/>
            <person name="Tapia R."/>
            <person name="Goodwin L."/>
            <person name="Pitluck S."/>
            <person name="Ivanova N."/>
            <person name="Pagani I."/>
            <person name="Mavromatis K."/>
            <person name="Ovchinnikova G."/>
            <person name="Pati A."/>
            <person name="Chen A."/>
            <person name="Palaniappan K."/>
            <person name="Hauser L."/>
            <person name="Chang Y.J."/>
            <person name="Jeffries C.D."/>
            <person name="Detter J.C."/>
            <person name="Han C."/>
            <person name="Rohde M."/>
            <person name="Brambilla E."/>
            <person name="Goker M."/>
            <person name="Woyke T."/>
            <person name="Bristow J."/>
            <person name="Eisen J.A."/>
            <person name="Markowitz V."/>
            <person name="Hugenholtz P."/>
            <person name="Kyrpides N.C."/>
            <person name="Klenk H.P."/>
            <person name="Land M."/>
        </authorList>
    </citation>
    <scope>NUCLEOTIDE SEQUENCE [LARGE SCALE GENOMIC DNA]</scope>
    <source>
        <strain evidence="10">ATCC 33931 / DSM 2075 / LMG 7858 / VKM B-1802 / 2st14</strain>
    </source>
</reference>
<dbReference type="eggNOG" id="COG0648">
    <property type="taxonomic scope" value="Bacteria"/>
</dbReference>
<name>E1QLA3_DESB2</name>
<keyword evidence="4 7" id="KW-0378">Hydrolase</keyword>
<comment type="catalytic activity">
    <reaction evidence="7">
        <text>Endonucleolytic cleavage to 5'-phosphooligonucleotide end-products.</text>
        <dbReference type="EC" id="3.1.21.2"/>
    </reaction>
</comment>
<dbReference type="PROSITE" id="PS00729">
    <property type="entry name" value="AP_NUCLEASE_F2_1"/>
    <property type="match status" value="1"/>
</dbReference>
<comment type="cofactor">
    <cofactor evidence="7">
        <name>Zn(2+)</name>
        <dbReference type="ChEBI" id="CHEBI:29105"/>
    </cofactor>
    <text evidence="7">Binds 3 Zn(2+) ions.</text>
</comment>
<proteinExistence type="inferred from homology"/>
<evidence type="ECO:0000256" key="3">
    <source>
        <dbReference type="ARBA" id="ARBA00022763"/>
    </source>
</evidence>
<dbReference type="RefSeq" id="WP_013258809.1">
    <property type="nucleotide sequence ID" value="NC_014365.1"/>
</dbReference>
<dbReference type="CDD" id="cd00019">
    <property type="entry name" value="AP2Ec"/>
    <property type="match status" value="1"/>
</dbReference>
<dbReference type="GO" id="GO:0008833">
    <property type="term" value="F:deoxyribonuclease IV (phage-T4-induced) activity"/>
    <property type="evidence" value="ECO:0007669"/>
    <property type="project" value="UniProtKB-UniRule"/>
</dbReference>
<keyword evidence="5 7" id="KW-0862">Zinc</keyword>
<dbReference type="EMBL" id="CP002085">
    <property type="protein sequence ID" value="ADK85368.1"/>
    <property type="molecule type" value="Genomic_DNA"/>
</dbReference>
<keyword evidence="7" id="KW-0540">Nuclease</keyword>
<dbReference type="PANTHER" id="PTHR21445:SF0">
    <property type="entry name" value="APURINIC-APYRIMIDINIC ENDONUCLEASE"/>
    <property type="match status" value="1"/>
</dbReference>
<dbReference type="AlphaFoldDB" id="E1QLA3"/>
<protein>
    <recommendedName>
        <fullName evidence="7">Probable endonuclease 4</fullName>
        <ecNumber evidence="7">3.1.21.2</ecNumber>
    </recommendedName>
    <alternativeName>
        <fullName evidence="7">Endodeoxyribonuclease IV</fullName>
    </alternativeName>
    <alternativeName>
        <fullName evidence="7">Endonuclease IV</fullName>
    </alternativeName>
</protein>
<feature type="binding site" evidence="7">
    <location>
        <position position="106"/>
    </location>
    <ligand>
        <name>Zn(2+)</name>
        <dbReference type="ChEBI" id="CHEBI:29105"/>
        <label>1</label>
    </ligand>
</feature>
<evidence type="ECO:0000256" key="1">
    <source>
        <dbReference type="ARBA" id="ARBA00005340"/>
    </source>
</evidence>
<dbReference type="InterPro" id="IPR036237">
    <property type="entry name" value="Xyl_isomerase-like_sf"/>
</dbReference>
<accession>E1QLA3</accession>
<feature type="binding site" evidence="7">
    <location>
        <position position="225"/>
    </location>
    <ligand>
        <name>Zn(2+)</name>
        <dbReference type="ChEBI" id="CHEBI:29105"/>
        <label>3</label>
    </ligand>
</feature>
<evidence type="ECO:0000256" key="6">
    <source>
        <dbReference type="ARBA" id="ARBA00023204"/>
    </source>
</evidence>
<dbReference type="NCBIfam" id="TIGR00587">
    <property type="entry name" value="nfo"/>
    <property type="match status" value="1"/>
</dbReference>
<dbReference type="Gene3D" id="3.20.20.150">
    <property type="entry name" value="Divalent-metal-dependent TIM barrel enzymes"/>
    <property type="match status" value="1"/>
</dbReference>
<evidence type="ECO:0000256" key="5">
    <source>
        <dbReference type="ARBA" id="ARBA00022833"/>
    </source>
</evidence>
<dbReference type="SMART" id="SM00518">
    <property type="entry name" value="AP2Ec"/>
    <property type="match status" value="1"/>
</dbReference>
<dbReference type="GO" id="GO:0008081">
    <property type="term" value="F:phosphoric diester hydrolase activity"/>
    <property type="evidence" value="ECO:0007669"/>
    <property type="project" value="TreeGrafter"/>
</dbReference>
<feature type="binding site" evidence="7">
    <location>
        <position position="257"/>
    </location>
    <ligand>
        <name>Zn(2+)</name>
        <dbReference type="ChEBI" id="CHEBI:29105"/>
        <label>2</label>
    </ligand>
</feature>
<dbReference type="GO" id="GO:0003677">
    <property type="term" value="F:DNA binding"/>
    <property type="evidence" value="ECO:0007669"/>
    <property type="project" value="InterPro"/>
</dbReference>
<feature type="domain" description="Xylose isomerase-like TIM barrel" evidence="8">
    <location>
        <begin position="18"/>
        <end position="262"/>
    </location>
</feature>
<keyword evidence="2 7" id="KW-0479">Metal-binding</keyword>